<keyword evidence="1" id="KW-0732">Signal</keyword>
<accession>A0ABU0QDV3</accession>
<evidence type="ECO:0000256" key="1">
    <source>
        <dbReference type="SAM" id="SignalP"/>
    </source>
</evidence>
<dbReference type="RefSeq" id="WP_307049214.1">
    <property type="nucleotide sequence ID" value="NZ_JAUSYA010000001.1"/>
</dbReference>
<protein>
    <submittedName>
        <fullName evidence="2">Uncharacterized protein</fullName>
    </submittedName>
</protein>
<feature type="signal peptide" evidence="1">
    <location>
        <begin position="1"/>
        <end position="33"/>
    </location>
</feature>
<name>A0ABU0QDV3_STRAH</name>
<proteinExistence type="predicted"/>
<evidence type="ECO:0000313" key="3">
    <source>
        <dbReference type="Proteomes" id="UP001243364"/>
    </source>
</evidence>
<keyword evidence="3" id="KW-1185">Reference proteome</keyword>
<organism evidence="2 3">
    <name type="scientific">Streptomyces achromogenes</name>
    <dbReference type="NCBI Taxonomy" id="67255"/>
    <lineage>
        <taxon>Bacteria</taxon>
        <taxon>Bacillati</taxon>
        <taxon>Actinomycetota</taxon>
        <taxon>Actinomycetes</taxon>
        <taxon>Kitasatosporales</taxon>
        <taxon>Streptomycetaceae</taxon>
        <taxon>Streptomyces</taxon>
    </lineage>
</organism>
<evidence type="ECO:0000313" key="2">
    <source>
        <dbReference type="EMBL" id="MDQ0688561.1"/>
    </source>
</evidence>
<reference evidence="2 3" key="1">
    <citation type="submission" date="2023-07" db="EMBL/GenBank/DDBJ databases">
        <title>Comparative genomics of wheat-associated soil bacteria to identify genetic determinants of phenazine resistance.</title>
        <authorList>
            <person name="Mouncey N."/>
        </authorList>
    </citation>
    <scope>NUCLEOTIDE SEQUENCE [LARGE SCALE GENOMIC DNA]</scope>
    <source>
        <strain evidence="2 3">W4I19-2</strain>
    </source>
</reference>
<sequence>MNTSIRKRTVTVLATAALVTGTALTMGAGSASAAPNATFSVGALQSDGSRTITIKSGGTTAGTVKWTANGDTLTATDSKADGYGISGYVTADPYLIANTAGHASPYTATAHRDLAEDKSYTYWACIGNNSEGLLCSDVYKVTS</sequence>
<feature type="chain" id="PRO_5045095261" evidence="1">
    <location>
        <begin position="34"/>
        <end position="143"/>
    </location>
</feature>
<dbReference type="EMBL" id="JAUSYA010000001">
    <property type="protein sequence ID" value="MDQ0688561.1"/>
    <property type="molecule type" value="Genomic_DNA"/>
</dbReference>
<dbReference type="Proteomes" id="UP001243364">
    <property type="component" value="Unassembled WGS sequence"/>
</dbReference>
<comment type="caution">
    <text evidence="2">The sequence shown here is derived from an EMBL/GenBank/DDBJ whole genome shotgun (WGS) entry which is preliminary data.</text>
</comment>
<gene>
    <name evidence="2" type="ORF">QFZ56_007524</name>
</gene>